<accession>A0A6A3GVL7</accession>
<feature type="region of interest" description="Disordered" evidence="2">
    <location>
        <begin position="32"/>
        <end position="60"/>
    </location>
</feature>
<evidence type="ECO:0000256" key="1">
    <source>
        <dbReference type="SAM" id="Coils"/>
    </source>
</evidence>
<evidence type="ECO:0000313" key="4">
    <source>
        <dbReference type="Proteomes" id="UP000429607"/>
    </source>
</evidence>
<feature type="coiled-coil region" evidence="1">
    <location>
        <begin position="140"/>
        <end position="174"/>
    </location>
</feature>
<feature type="compositionally biased region" description="Basic and acidic residues" evidence="2">
    <location>
        <begin position="35"/>
        <end position="44"/>
    </location>
</feature>
<dbReference type="EMBL" id="QXFV01006618">
    <property type="protein sequence ID" value="KAE8960935.1"/>
    <property type="molecule type" value="Genomic_DNA"/>
</dbReference>
<gene>
    <name evidence="3" type="ORF">PR001_g30209</name>
</gene>
<dbReference type="AlphaFoldDB" id="A0A6A3GVL7"/>
<dbReference type="Proteomes" id="UP000429607">
    <property type="component" value="Unassembled WGS sequence"/>
</dbReference>
<proteinExistence type="predicted"/>
<evidence type="ECO:0000313" key="3">
    <source>
        <dbReference type="EMBL" id="KAE8960935.1"/>
    </source>
</evidence>
<sequence length="379" mass="42754">MASQFDFLHNSALDRFERTRAKLSDGVIGHVLPRRRPESRHFGSDEPPTNPLKVHEGLPPQSDTLVTERVEPWYNALPPHKPSTTASPVSVATNAALSELRPEYRSGSRTLHRIEDKVTRIEMKKAIRREQCRNSQTRYHNRQRIRQSQLEDKVQQLQEELHGLRLKRQRLRLSEKTDVSPWAVVSEVFRLLEISFRSPWHMTSVEEMMKHAETRQSLRVLQKSFTHGVSMGSVSGTNALLEQLRRYALYFSDPQIQLKRVESVAPGVLKASSRLNVTVSEFTLRCVFPHLESTNSSDADAAADEYRALREKLLGQRLSCSCEMTLLLDAESGRVVRLETSINLVESLFRVLGSAGDVVGVLQQALMTPGSVVGGVNAA</sequence>
<protein>
    <recommendedName>
        <fullName evidence="5">Bzip transcription factor</fullName>
    </recommendedName>
</protein>
<evidence type="ECO:0000256" key="2">
    <source>
        <dbReference type="SAM" id="MobiDB-lite"/>
    </source>
</evidence>
<reference evidence="3 4" key="1">
    <citation type="submission" date="2018-09" db="EMBL/GenBank/DDBJ databases">
        <title>Genomic investigation of the strawberry pathogen Phytophthora fragariae indicates pathogenicity is determined by transcriptional variation in three key races.</title>
        <authorList>
            <person name="Adams T.M."/>
            <person name="Armitage A.D."/>
            <person name="Sobczyk M.K."/>
            <person name="Bates H.J."/>
            <person name="Dunwell J.M."/>
            <person name="Nellist C.F."/>
            <person name="Harrison R.J."/>
        </authorList>
    </citation>
    <scope>NUCLEOTIDE SEQUENCE [LARGE SCALE GENOMIC DNA]</scope>
    <source>
        <strain evidence="3 4">SCRP249</strain>
    </source>
</reference>
<organism evidence="3 4">
    <name type="scientific">Phytophthora rubi</name>
    <dbReference type="NCBI Taxonomy" id="129364"/>
    <lineage>
        <taxon>Eukaryota</taxon>
        <taxon>Sar</taxon>
        <taxon>Stramenopiles</taxon>
        <taxon>Oomycota</taxon>
        <taxon>Peronosporomycetes</taxon>
        <taxon>Peronosporales</taxon>
        <taxon>Peronosporaceae</taxon>
        <taxon>Phytophthora</taxon>
    </lineage>
</organism>
<dbReference type="CDD" id="cd14686">
    <property type="entry name" value="bZIP"/>
    <property type="match status" value="1"/>
</dbReference>
<comment type="caution">
    <text evidence="3">The sequence shown here is derived from an EMBL/GenBank/DDBJ whole genome shotgun (WGS) entry which is preliminary data.</text>
</comment>
<evidence type="ECO:0008006" key="5">
    <source>
        <dbReference type="Google" id="ProtNLM"/>
    </source>
</evidence>
<name>A0A6A3GVL7_9STRA</name>
<keyword evidence="1" id="KW-0175">Coiled coil</keyword>